<accession>A0A8H7CNG7</accession>
<proteinExistence type="predicted"/>
<protein>
    <submittedName>
        <fullName evidence="2">Uncharacterized protein</fullName>
    </submittedName>
</protein>
<feature type="compositionally biased region" description="Acidic residues" evidence="1">
    <location>
        <begin position="88"/>
        <end position="101"/>
    </location>
</feature>
<comment type="caution">
    <text evidence="2">The sequence shown here is derived from an EMBL/GenBank/DDBJ whole genome shotgun (WGS) entry which is preliminary data.</text>
</comment>
<evidence type="ECO:0000313" key="3">
    <source>
        <dbReference type="Proteomes" id="UP000620124"/>
    </source>
</evidence>
<sequence length="204" mass="22055">MPPRIVWNASDDASPPGAKSESAQQSFCSSAALPMLLRFRSRLRATSELASARERNCRGRRTEPTRIPTLLSSYKVDDIVSSSTQSDWDSDSDYSDIESDSDSGVSSISDASSTSPRFPACPPPTAKSDVDVTRYTYQGDVTQVLSGGVMLGVSPKPHRGSLTVFSNGRSSGMARNTARRTGVSSIDSWLTLPHCEWPDTLETD</sequence>
<name>A0A8H7CNG7_9AGAR</name>
<gene>
    <name evidence="2" type="ORF">MVEN_01827700</name>
</gene>
<feature type="region of interest" description="Disordered" evidence="1">
    <location>
        <begin position="49"/>
        <end position="69"/>
    </location>
</feature>
<evidence type="ECO:0000256" key="1">
    <source>
        <dbReference type="SAM" id="MobiDB-lite"/>
    </source>
</evidence>
<reference evidence="2" key="1">
    <citation type="submission" date="2020-05" db="EMBL/GenBank/DDBJ databases">
        <title>Mycena genomes resolve the evolution of fungal bioluminescence.</title>
        <authorList>
            <person name="Tsai I.J."/>
        </authorList>
    </citation>
    <scope>NUCLEOTIDE SEQUENCE</scope>
    <source>
        <strain evidence="2">CCC161011</strain>
    </source>
</reference>
<feature type="region of interest" description="Disordered" evidence="1">
    <location>
        <begin position="82"/>
        <end position="129"/>
    </location>
</feature>
<feature type="compositionally biased region" description="Basic and acidic residues" evidence="1">
    <location>
        <begin position="51"/>
        <end position="64"/>
    </location>
</feature>
<feature type="compositionally biased region" description="Low complexity" evidence="1">
    <location>
        <begin position="102"/>
        <end position="115"/>
    </location>
</feature>
<organism evidence="2 3">
    <name type="scientific">Mycena venus</name>
    <dbReference type="NCBI Taxonomy" id="2733690"/>
    <lineage>
        <taxon>Eukaryota</taxon>
        <taxon>Fungi</taxon>
        <taxon>Dikarya</taxon>
        <taxon>Basidiomycota</taxon>
        <taxon>Agaricomycotina</taxon>
        <taxon>Agaricomycetes</taxon>
        <taxon>Agaricomycetidae</taxon>
        <taxon>Agaricales</taxon>
        <taxon>Marasmiineae</taxon>
        <taxon>Mycenaceae</taxon>
        <taxon>Mycena</taxon>
    </lineage>
</organism>
<dbReference type="EMBL" id="JACAZI010000017">
    <property type="protein sequence ID" value="KAF7342387.1"/>
    <property type="molecule type" value="Genomic_DNA"/>
</dbReference>
<keyword evidence="3" id="KW-1185">Reference proteome</keyword>
<dbReference type="AlphaFoldDB" id="A0A8H7CNG7"/>
<evidence type="ECO:0000313" key="2">
    <source>
        <dbReference type="EMBL" id="KAF7342387.1"/>
    </source>
</evidence>
<dbReference type="OrthoDB" id="3070616at2759"/>
<feature type="region of interest" description="Disordered" evidence="1">
    <location>
        <begin position="1"/>
        <end position="26"/>
    </location>
</feature>
<dbReference type="Proteomes" id="UP000620124">
    <property type="component" value="Unassembled WGS sequence"/>
</dbReference>